<dbReference type="InterPro" id="IPR002346">
    <property type="entry name" value="Mopterin_DH_FAD-bd"/>
</dbReference>
<keyword evidence="3" id="KW-0560">Oxidoreductase</keyword>
<dbReference type="InterPro" id="IPR036318">
    <property type="entry name" value="FAD-bd_PCMH-like_sf"/>
</dbReference>
<reference evidence="5 6" key="1">
    <citation type="journal article" date="2014" name="Genome Announc.">
        <title>Genome Sequence of Afipia felis Strain 76713, Isolated in Hospital Water Using an Amoeba Co-Culture Procedure.</title>
        <authorList>
            <person name="Benamar S."/>
            <person name="La Scola B."/>
            <person name="Croce O."/>
        </authorList>
    </citation>
    <scope>NUCLEOTIDE SEQUENCE [LARGE SCALE GENOMIC DNA]</scope>
    <source>
        <strain evidence="5 6">76713</strain>
    </source>
</reference>
<keyword evidence="6" id="KW-1185">Reference proteome</keyword>
<dbReference type="Pfam" id="PF03450">
    <property type="entry name" value="CO_deh_flav_C"/>
    <property type="match status" value="1"/>
</dbReference>
<dbReference type="Gene3D" id="3.30.43.10">
    <property type="entry name" value="Uridine Diphospho-n-acetylenolpyruvylglucosamine Reductase, domain 2"/>
    <property type="match status" value="1"/>
</dbReference>
<dbReference type="GO" id="GO:0071949">
    <property type="term" value="F:FAD binding"/>
    <property type="evidence" value="ECO:0007669"/>
    <property type="project" value="InterPro"/>
</dbReference>
<name>A0A090MRI3_AFIFE</name>
<evidence type="ECO:0000256" key="1">
    <source>
        <dbReference type="ARBA" id="ARBA00022630"/>
    </source>
</evidence>
<evidence type="ECO:0000256" key="3">
    <source>
        <dbReference type="ARBA" id="ARBA00023002"/>
    </source>
</evidence>
<accession>A0A090MRI3</accession>
<dbReference type="Proteomes" id="UP000035762">
    <property type="component" value="Unassembled WGS sequence"/>
</dbReference>
<protein>
    <submittedName>
        <fullName evidence="5">Caffeine dehydrogenase subunit beta</fullName>
    </submittedName>
</protein>
<feature type="domain" description="FAD-binding PCMH-type" evidence="4">
    <location>
        <begin position="1"/>
        <end position="177"/>
    </location>
</feature>
<dbReference type="SMART" id="SM01092">
    <property type="entry name" value="CO_deh_flav_C"/>
    <property type="match status" value="1"/>
</dbReference>
<dbReference type="Pfam" id="PF00941">
    <property type="entry name" value="FAD_binding_5"/>
    <property type="match status" value="1"/>
</dbReference>
<dbReference type="OrthoDB" id="9793944at2"/>
<dbReference type="InterPro" id="IPR051312">
    <property type="entry name" value="Diverse_Substr_Oxidored"/>
</dbReference>
<dbReference type="EMBL" id="CCAZ020000002">
    <property type="protein sequence ID" value="CEG09990.1"/>
    <property type="molecule type" value="Genomic_DNA"/>
</dbReference>
<keyword evidence="2" id="KW-0274">FAD</keyword>
<dbReference type="InterPro" id="IPR016169">
    <property type="entry name" value="FAD-bd_PCMH_sub2"/>
</dbReference>
<dbReference type="InterPro" id="IPR005107">
    <property type="entry name" value="CO_DH_flav_C"/>
</dbReference>
<organism evidence="5 6">
    <name type="scientific">Afipia felis</name>
    <name type="common">Cat scratch disease bacillus</name>
    <dbReference type="NCBI Taxonomy" id="1035"/>
    <lineage>
        <taxon>Bacteria</taxon>
        <taxon>Pseudomonadati</taxon>
        <taxon>Pseudomonadota</taxon>
        <taxon>Alphaproteobacteria</taxon>
        <taxon>Hyphomicrobiales</taxon>
        <taxon>Nitrobacteraceae</taxon>
        <taxon>Afipia</taxon>
    </lineage>
</organism>
<comment type="caution">
    <text evidence="5">The sequence shown here is derived from an EMBL/GenBank/DDBJ whole genome shotgun (WGS) entry which is preliminary data.</text>
</comment>
<dbReference type="RefSeq" id="WP_009338705.1">
    <property type="nucleotide sequence ID" value="NZ_CCAZ020000002.1"/>
</dbReference>
<dbReference type="Gene3D" id="3.30.390.50">
    <property type="entry name" value="CO dehydrogenase flavoprotein, C-terminal domain"/>
    <property type="match status" value="1"/>
</dbReference>
<dbReference type="AlphaFoldDB" id="A0A090MRI3"/>
<evidence type="ECO:0000313" key="6">
    <source>
        <dbReference type="Proteomes" id="UP000035762"/>
    </source>
</evidence>
<dbReference type="SUPFAM" id="SSF55447">
    <property type="entry name" value="CO dehydrogenase flavoprotein C-terminal domain-like"/>
    <property type="match status" value="1"/>
</dbReference>
<evidence type="ECO:0000313" key="5">
    <source>
        <dbReference type="EMBL" id="CEG09990.1"/>
    </source>
</evidence>
<dbReference type="PROSITE" id="PS51387">
    <property type="entry name" value="FAD_PCMH"/>
    <property type="match status" value="1"/>
</dbReference>
<dbReference type="PANTHER" id="PTHR42659">
    <property type="entry name" value="XANTHINE DEHYDROGENASE SUBUNIT C-RELATED"/>
    <property type="match status" value="1"/>
</dbReference>
<proteinExistence type="predicted"/>
<gene>
    <name evidence="5" type="primary">cdhB</name>
    <name evidence="5" type="ORF">BN961_03422</name>
</gene>
<dbReference type="SUPFAM" id="SSF56176">
    <property type="entry name" value="FAD-binding/transporter-associated domain-like"/>
    <property type="match status" value="1"/>
</dbReference>
<dbReference type="InterPro" id="IPR036683">
    <property type="entry name" value="CO_DH_flav_C_dom_sf"/>
</dbReference>
<dbReference type="PANTHER" id="PTHR42659:SF2">
    <property type="entry name" value="XANTHINE DEHYDROGENASE SUBUNIT C-RELATED"/>
    <property type="match status" value="1"/>
</dbReference>
<dbReference type="InterPro" id="IPR016167">
    <property type="entry name" value="FAD-bd_PCMH_sub1"/>
</dbReference>
<keyword evidence="1" id="KW-0285">Flavoprotein</keyword>
<dbReference type="GO" id="GO:0016491">
    <property type="term" value="F:oxidoreductase activity"/>
    <property type="evidence" value="ECO:0007669"/>
    <property type="project" value="UniProtKB-KW"/>
</dbReference>
<dbReference type="Gene3D" id="3.30.465.10">
    <property type="match status" value="1"/>
</dbReference>
<evidence type="ECO:0000259" key="4">
    <source>
        <dbReference type="PROSITE" id="PS51387"/>
    </source>
</evidence>
<evidence type="ECO:0000256" key="2">
    <source>
        <dbReference type="ARBA" id="ARBA00022827"/>
    </source>
</evidence>
<dbReference type="InterPro" id="IPR016166">
    <property type="entry name" value="FAD-bd_PCMH"/>
</dbReference>
<dbReference type="STRING" id="1035.BN961_03422"/>
<sequence>MKPAPFDYLRVETVDEAVEALRQEGGDARIIAGGQSLMPMLAMRLARPKLLVDIMHVDALRRIDDDGKTLRIGAAVRQEKLERHAELARRQPLLAGALAWVGHAQTRARGTICGSIAHADPSAELPLSLMTLGGSVHLRAGRKHRTLTAGEFFTGMMATAKADDEMIEAVSFPTALPGTGYAFTEVGRRHGDFAIVACAARIDGEKATLGIGGVADVPAVRALPLPDAPDFADALNQYAWDLDARDDLHATARYRRDLIRQLGRRTIEEAARCRA</sequence>